<dbReference type="OrthoDB" id="5952536at2759"/>
<dbReference type="Proteomes" id="UP000799118">
    <property type="component" value="Unassembled WGS sequence"/>
</dbReference>
<evidence type="ECO:0000313" key="2">
    <source>
        <dbReference type="Proteomes" id="UP000799118"/>
    </source>
</evidence>
<gene>
    <name evidence="1" type="ORF">BT96DRAFT_828184</name>
</gene>
<keyword evidence="2" id="KW-1185">Reference proteome</keyword>
<reference evidence="1" key="1">
    <citation type="journal article" date="2019" name="Environ. Microbiol.">
        <title>Fungal ecological strategies reflected in gene transcription - a case study of two litter decomposers.</title>
        <authorList>
            <person name="Barbi F."/>
            <person name="Kohler A."/>
            <person name="Barry K."/>
            <person name="Baskaran P."/>
            <person name="Daum C."/>
            <person name="Fauchery L."/>
            <person name="Ihrmark K."/>
            <person name="Kuo A."/>
            <person name="LaButti K."/>
            <person name="Lipzen A."/>
            <person name="Morin E."/>
            <person name="Grigoriev I.V."/>
            <person name="Henrissat B."/>
            <person name="Lindahl B."/>
            <person name="Martin F."/>
        </authorList>
    </citation>
    <scope>NUCLEOTIDE SEQUENCE</scope>
    <source>
        <strain evidence="1">JB14</strain>
    </source>
</reference>
<protein>
    <submittedName>
        <fullName evidence="1">Uncharacterized protein</fullName>
    </submittedName>
</protein>
<dbReference type="Gene3D" id="3.40.50.300">
    <property type="entry name" value="P-loop containing nucleotide triphosphate hydrolases"/>
    <property type="match status" value="1"/>
</dbReference>
<dbReference type="AlphaFoldDB" id="A0A6A4H7S9"/>
<dbReference type="InterPro" id="IPR027417">
    <property type="entry name" value="P-loop_NTPase"/>
</dbReference>
<proteinExistence type="predicted"/>
<organism evidence="1 2">
    <name type="scientific">Gymnopus androsaceus JB14</name>
    <dbReference type="NCBI Taxonomy" id="1447944"/>
    <lineage>
        <taxon>Eukaryota</taxon>
        <taxon>Fungi</taxon>
        <taxon>Dikarya</taxon>
        <taxon>Basidiomycota</taxon>
        <taxon>Agaricomycotina</taxon>
        <taxon>Agaricomycetes</taxon>
        <taxon>Agaricomycetidae</taxon>
        <taxon>Agaricales</taxon>
        <taxon>Marasmiineae</taxon>
        <taxon>Omphalotaceae</taxon>
        <taxon>Gymnopus</taxon>
    </lineage>
</organism>
<dbReference type="SUPFAM" id="SSF52540">
    <property type="entry name" value="P-loop containing nucleoside triphosphate hydrolases"/>
    <property type="match status" value="1"/>
</dbReference>
<name>A0A6A4H7S9_9AGAR</name>
<dbReference type="EMBL" id="ML769557">
    <property type="protein sequence ID" value="KAE9394131.1"/>
    <property type="molecule type" value="Genomic_DNA"/>
</dbReference>
<sequence>QPCVLIFFDSNTLTCCAAKFLRLHAPPQFQGTDFAMHYYGSMSPDYLKKAHNTFTLPNGPCQILCAKLGESTGIDFDDVRITVNVGIIDPCGDEQ</sequence>
<evidence type="ECO:0000313" key="1">
    <source>
        <dbReference type="EMBL" id="KAE9394131.1"/>
    </source>
</evidence>
<feature type="non-terminal residue" evidence="1">
    <location>
        <position position="1"/>
    </location>
</feature>
<accession>A0A6A4H7S9</accession>